<feature type="disulfide bond" evidence="6">
    <location>
        <begin position="670"/>
        <end position="679"/>
    </location>
</feature>
<dbReference type="PROSITE" id="PS01186">
    <property type="entry name" value="EGF_2"/>
    <property type="match status" value="1"/>
</dbReference>
<feature type="transmembrane region" description="Helical" evidence="8">
    <location>
        <begin position="466"/>
        <end position="489"/>
    </location>
</feature>
<dbReference type="InterPro" id="IPR018097">
    <property type="entry name" value="EGF_Ca-bd_CS"/>
</dbReference>
<dbReference type="Proteomes" id="UP000838412">
    <property type="component" value="Chromosome 8"/>
</dbReference>
<dbReference type="InterPro" id="IPR001881">
    <property type="entry name" value="EGF-like_Ca-bd_dom"/>
</dbReference>
<dbReference type="PROSITE" id="PS01187">
    <property type="entry name" value="EGF_CA"/>
    <property type="match status" value="1"/>
</dbReference>
<dbReference type="SUPFAM" id="SSF56496">
    <property type="entry name" value="Fibrinogen C-terminal domain-like"/>
    <property type="match status" value="1"/>
</dbReference>
<dbReference type="InterPro" id="IPR000742">
    <property type="entry name" value="EGF"/>
</dbReference>
<dbReference type="SUPFAM" id="SSF57535">
    <property type="entry name" value="Complement control module/SCR domain"/>
    <property type="match status" value="1"/>
</dbReference>
<dbReference type="AlphaFoldDB" id="A0A8K0AB09"/>
<dbReference type="GO" id="GO:0007219">
    <property type="term" value="P:Notch signaling pathway"/>
    <property type="evidence" value="ECO:0007669"/>
    <property type="project" value="TreeGrafter"/>
</dbReference>
<keyword evidence="2" id="KW-0732">Signal</keyword>
<evidence type="ECO:0000256" key="1">
    <source>
        <dbReference type="ARBA" id="ARBA00022536"/>
    </source>
</evidence>
<feature type="domain" description="EGF-like" evidence="9">
    <location>
        <begin position="644"/>
        <end position="680"/>
    </location>
</feature>
<evidence type="ECO:0000259" key="9">
    <source>
        <dbReference type="PROSITE" id="PS50026"/>
    </source>
</evidence>
<dbReference type="PROSITE" id="PS00022">
    <property type="entry name" value="EGF_1"/>
    <property type="match status" value="1"/>
</dbReference>
<keyword evidence="3" id="KW-0677">Repeat</keyword>
<dbReference type="SUPFAM" id="SSF57196">
    <property type="entry name" value="EGF/Laminin"/>
    <property type="match status" value="1"/>
</dbReference>
<feature type="region of interest" description="Disordered" evidence="7">
    <location>
        <begin position="1"/>
        <end position="170"/>
    </location>
</feature>
<gene>
    <name evidence="10" type="primary">CRB2</name>
    <name evidence="10" type="ORF">BLAG_LOCUS23243</name>
</gene>
<dbReference type="GO" id="GO:0005112">
    <property type="term" value="F:Notch binding"/>
    <property type="evidence" value="ECO:0007669"/>
    <property type="project" value="TreeGrafter"/>
</dbReference>
<dbReference type="SMART" id="SM00179">
    <property type="entry name" value="EGF_CA"/>
    <property type="match status" value="1"/>
</dbReference>
<evidence type="ECO:0000256" key="8">
    <source>
        <dbReference type="SAM" id="Phobius"/>
    </source>
</evidence>
<dbReference type="InterPro" id="IPR035976">
    <property type="entry name" value="Sushi/SCR/CCP_sf"/>
</dbReference>
<evidence type="ECO:0000256" key="3">
    <source>
        <dbReference type="ARBA" id="ARBA00022737"/>
    </source>
</evidence>
<dbReference type="PROSITE" id="PS50026">
    <property type="entry name" value="EGF_3"/>
    <property type="match status" value="1"/>
</dbReference>
<dbReference type="InterPro" id="IPR000152">
    <property type="entry name" value="EGF-type_Asp/Asn_hydroxyl_site"/>
</dbReference>
<keyword evidence="8" id="KW-0472">Membrane</keyword>
<feature type="compositionally biased region" description="Basic and acidic residues" evidence="7">
    <location>
        <begin position="74"/>
        <end position="87"/>
    </location>
</feature>
<feature type="compositionally biased region" description="Basic and acidic residues" evidence="7">
    <location>
        <begin position="8"/>
        <end position="17"/>
    </location>
</feature>
<keyword evidence="11" id="KW-1185">Reference proteome</keyword>
<keyword evidence="8" id="KW-1133">Transmembrane helix</keyword>
<dbReference type="Pfam" id="PF00008">
    <property type="entry name" value="EGF"/>
    <property type="match status" value="1"/>
</dbReference>
<evidence type="ECO:0000256" key="5">
    <source>
        <dbReference type="ARBA" id="ARBA00023180"/>
    </source>
</evidence>
<keyword evidence="4 6" id="KW-1015">Disulfide bond</keyword>
<feature type="compositionally biased region" description="Low complexity" evidence="7">
    <location>
        <begin position="126"/>
        <end position="140"/>
    </location>
</feature>
<dbReference type="SMART" id="SM00181">
    <property type="entry name" value="EGF"/>
    <property type="match status" value="1"/>
</dbReference>
<dbReference type="FunFam" id="2.10.25.10:FF:000122">
    <property type="entry name" value="Protein crumbs homolog 2"/>
    <property type="match status" value="1"/>
</dbReference>
<evidence type="ECO:0000256" key="2">
    <source>
        <dbReference type="ARBA" id="ARBA00022729"/>
    </source>
</evidence>
<evidence type="ECO:0000256" key="6">
    <source>
        <dbReference type="PROSITE-ProRule" id="PRU00076"/>
    </source>
</evidence>
<evidence type="ECO:0000313" key="11">
    <source>
        <dbReference type="Proteomes" id="UP000838412"/>
    </source>
</evidence>
<accession>A0A8K0AB09</accession>
<dbReference type="PRINTS" id="PR00010">
    <property type="entry name" value="EGFBLOOD"/>
</dbReference>
<evidence type="ECO:0000313" key="10">
    <source>
        <dbReference type="EMBL" id="CAH1271145.1"/>
    </source>
</evidence>
<keyword evidence="8" id="KW-0812">Transmembrane</keyword>
<feature type="compositionally biased region" description="Basic and acidic residues" evidence="7">
    <location>
        <begin position="145"/>
        <end position="162"/>
    </location>
</feature>
<keyword evidence="1 6" id="KW-0245">EGF-like domain</keyword>
<dbReference type="OrthoDB" id="6620378at2759"/>
<dbReference type="Gene3D" id="2.10.25.10">
    <property type="entry name" value="Laminin"/>
    <property type="match status" value="1"/>
</dbReference>
<evidence type="ECO:0000256" key="7">
    <source>
        <dbReference type="SAM" id="MobiDB-lite"/>
    </source>
</evidence>
<reference evidence="10" key="1">
    <citation type="submission" date="2022-01" db="EMBL/GenBank/DDBJ databases">
        <authorList>
            <person name="Braso-Vives M."/>
        </authorList>
    </citation>
    <scope>NUCLEOTIDE SEQUENCE</scope>
</reference>
<dbReference type="NCBIfam" id="NF040941">
    <property type="entry name" value="GGGWT_bact"/>
    <property type="match status" value="1"/>
</dbReference>
<comment type="caution">
    <text evidence="6">Lacks conserved residue(s) required for the propagation of feature annotation.</text>
</comment>
<dbReference type="PROSITE" id="PS00010">
    <property type="entry name" value="ASX_HYDROXYL"/>
    <property type="match status" value="1"/>
</dbReference>
<dbReference type="PANTHER" id="PTHR12916:SF9">
    <property type="entry name" value="NEUROGENIC LOCUS NOTCH HOMOLOG PROTEIN 1-RELATED"/>
    <property type="match status" value="1"/>
</dbReference>
<protein>
    <submittedName>
        <fullName evidence="10">CRB2 protein</fullName>
    </submittedName>
</protein>
<keyword evidence="5" id="KW-0325">Glycoprotein</keyword>
<feature type="compositionally biased region" description="Basic and acidic residues" evidence="7">
    <location>
        <begin position="95"/>
        <end position="125"/>
    </location>
</feature>
<evidence type="ECO:0000256" key="4">
    <source>
        <dbReference type="ARBA" id="ARBA00023157"/>
    </source>
</evidence>
<proteinExistence type="predicted"/>
<dbReference type="EMBL" id="OV696693">
    <property type="protein sequence ID" value="CAH1271145.1"/>
    <property type="molecule type" value="Genomic_DNA"/>
</dbReference>
<name>A0A8K0AB09_BRALA</name>
<dbReference type="InterPro" id="IPR036056">
    <property type="entry name" value="Fibrinogen-like_C"/>
</dbReference>
<dbReference type="PANTHER" id="PTHR12916">
    <property type="entry name" value="CYTOCHROME C OXIDASE POLYPEPTIDE VIC-2"/>
    <property type="match status" value="1"/>
</dbReference>
<dbReference type="CDD" id="cd00054">
    <property type="entry name" value="EGF_CA"/>
    <property type="match status" value="1"/>
</dbReference>
<feature type="compositionally biased region" description="Basic and acidic residues" evidence="7">
    <location>
        <begin position="25"/>
        <end position="66"/>
    </location>
</feature>
<sequence length="683" mass="78181">MGADSTELPDRSTDYNDRSTNYNDRSTDYKDRSTDYNDRSTDYNDRSTDYKDRSTDYKDRSTDYNDRSTNYNDRSTDYKDRSTDYNDRSTNYNDRSTDYNDRSTDYNDRSTDYNDRSTDYNDRSTDSNNNSTDSNNNSTDSDTDCTGKDYDDNSTDYNDRSTDCNNRSTDSDTDCNRNYYYRAPYYYTMSNHAPTAFNIFNFEAMYEALMEYKSDPYAGEVQYDLVKEQFQKLGQQEGESLSGITGDLTDAIKAMKDVWVLQYTDSETGYEMAILLENFDPQTECPEPGMGEIAPDEELKPSFVDFAINDFRSSVPENMAAELNLDTFGHLYSKDLKGKDGDALLSMEGHVGSSVIGFKDMWMLSYNESPDDMETSILLENFDPTVDDLPDDIQLGNLSTFDSYNERYLHNFHYRYMEMRQTVSLQSVIPTNCGTALHSIRLDTRFTLRRIPFFFIACWEIHFQEFLIIPFLCFEICIICGIPVVIPVIKVLVIRREFWFGLWIFIPARCPPAPPAGFGAFRDLCLPVWGSNLVKEICFYECFPGWVPIWGSFVRKCVNGVWTGWPLICLPSWIAPTNSTIPPQIPPPIPPRPPRPPPGHPLLPCNCQDIRDKYPALPSGYYMVYPKDGQPGFLVYCDMETDGDVDECASDPCQNGGTCEDEVNGYTCTCAEGYVGDHCETGK</sequence>
<dbReference type="GO" id="GO:0005509">
    <property type="term" value="F:calcium ion binding"/>
    <property type="evidence" value="ECO:0007669"/>
    <property type="project" value="InterPro"/>
</dbReference>
<organism evidence="10 11">
    <name type="scientific">Branchiostoma lanceolatum</name>
    <name type="common">Common lancelet</name>
    <name type="synonym">Amphioxus lanceolatum</name>
    <dbReference type="NCBI Taxonomy" id="7740"/>
    <lineage>
        <taxon>Eukaryota</taxon>
        <taxon>Metazoa</taxon>
        <taxon>Chordata</taxon>
        <taxon>Cephalochordata</taxon>
        <taxon>Leptocardii</taxon>
        <taxon>Amphioxiformes</taxon>
        <taxon>Branchiostomatidae</taxon>
        <taxon>Branchiostoma</taxon>
    </lineage>
</organism>